<keyword evidence="2" id="KW-1185">Reference proteome</keyword>
<accession>A0A7X5LIC3</accession>
<dbReference type="EMBL" id="JAAAWN010000001">
    <property type="protein sequence ID" value="NDV89859.1"/>
    <property type="molecule type" value="Genomic_DNA"/>
</dbReference>
<reference evidence="1 2" key="1">
    <citation type="submission" date="2020-01" db="EMBL/GenBank/DDBJ databases">
        <authorList>
            <person name="Chen J."/>
            <person name="Zhu S."/>
            <person name="Yang J."/>
        </authorList>
    </citation>
    <scope>NUCLEOTIDE SEQUENCE [LARGE SCALE GENOMIC DNA]</scope>
    <source>
        <strain evidence="1 2">345S023</strain>
    </source>
</reference>
<dbReference type="Gene3D" id="3.40.50.720">
    <property type="entry name" value="NAD(P)-binding Rossmann-like Domain"/>
    <property type="match status" value="1"/>
</dbReference>
<name>A0A7X5LIC3_9ALTE</name>
<proteinExistence type="predicted"/>
<protein>
    <submittedName>
        <fullName evidence="1">Uncharacterized protein</fullName>
    </submittedName>
</protein>
<dbReference type="Proteomes" id="UP000470213">
    <property type="component" value="Unassembled WGS sequence"/>
</dbReference>
<dbReference type="RefSeq" id="WP_163083446.1">
    <property type="nucleotide sequence ID" value="NZ_JAAAWN010000001.1"/>
</dbReference>
<evidence type="ECO:0000313" key="1">
    <source>
        <dbReference type="EMBL" id="NDV89859.1"/>
    </source>
</evidence>
<dbReference type="AlphaFoldDB" id="A0A7X5LIC3"/>
<evidence type="ECO:0000313" key="2">
    <source>
        <dbReference type="Proteomes" id="UP000470213"/>
    </source>
</evidence>
<organism evidence="1 2">
    <name type="scientific">Alteromonas profundi</name>
    <dbReference type="NCBI Taxonomy" id="2696062"/>
    <lineage>
        <taxon>Bacteria</taxon>
        <taxon>Pseudomonadati</taxon>
        <taxon>Pseudomonadota</taxon>
        <taxon>Gammaproteobacteria</taxon>
        <taxon>Alteromonadales</taxon>
        <taxon>Alteromonadaceae</taxon>
        <taxon>Alteromonas/Salinimonas group</taxon>
        <taxon>Alteromonas</taxon>
    </lineage>
</organism>
<sequence length="647" mass="73190">MMLDKKSDAEHRSLFDEIIAALLTKIGLAKPADNQAALSELLSYYTQHLSSAKNKIKCGFWVQRNAAMNHMFDLIRSLKEYDQIEVLAIVEIDEATIHPQWLLESKWLDVPILVCREKDFQQLGALDIVFIQESNFEISFNWPSHVKRIGCQHGIDVKLSKTLNEYGGGLEFDYILSARPDRCRNKRGYAGYLPKALRQASGDSVISVPFGSIKFDTFYQAYRQCSQKNTAIIYHLSNLALEGTWVVEQIAPTVTFLLSNFTEHKIVFRPFPEDVTHPKIAAVVKRFSNEARFIFSQAPSYIDDYCRGVAMVCHRQYESHLYSLVTGNPMLVFQPVDKNLTKEGAISSLDDLKKRLNAIIGKPTSENTQPYHNTVICNPGNSVGYLVDNLHHILNGVTLPEWQEYTLDLVESVDICLKQHQESYQPFNKLALAAWEKHPDKVRYAFIAAESLSRRTEREFVVNPGLALLYLRKALSVVLSASQRNDADEKLASWMARQGTFILGAIEQLCNRLEAPVHETEKALIQKFGKKVAPSIPSLFEQKLSVKSCHNGQLIAKAGNVVLYGSGDLARRFIAQQKKVKVYDVIGVVDSSPSRHGCKFEGFIIQQPSELNKLDTPIVICSWAFSQEIYSSLCQIGVSRDRLYKLF</sequence>
<comment type="caution">
    <text evidence="1">The sequence shown here is derived from an EMBL/GenBank/DDBJ whole genome shotgun (WGS) entry which is preliminary data.</text>
</comment>
<gene>
    <name evidence="1" type="ORF">GTH32_01445</name>
</gene>